<dbReference type="EMBL" id="AVOT02023689">
    <property type="protein sequence ID" value="MBW0513895.1"/>
    <property type="molecule type" value="Genomic_DNA"/>
</dbReference>
<reference evidence="2" key="1">
    <citation type="submission" date="2021-03" db="EMBL/GenBank/DDBJ databases">
        <title>Draft genome sequence of rust myrtle Austropuccinia psidii MF-1, a brazilian biotype.</title>
        <authorList>
            <person name="Quecine M.C."/>
            <person name="Pachon D.M.R."/>
            <person name="Bonatelli M.L."/>
            <person name="Correr F.H."/>
            <person name="Franceschini L.M."/>
            <person name="Leite T.F."/>
            <person name="Margarido G.R.A."/>
            <person name="Almeida C.A."/>
            <person name="Ferrarezi J.A."/>
            <person name="Labate C.A."/>
        </authorList>
    </citation>
    <scope>NUCLEOTIDE SEQUENCE</scope>
    <source>
        <strain evidence="2">MF-1</strain>
    </source>
</reference>
<protein>
    <submittedName>
        <fullName evidence="2">Uncharacterized protein</fullName>
    </submittedName>
</protein>
<dbReference type="Proteomes" id="UP000765509">
    <property type="component" value="Unassembled WGS sequence"/>
</dbReference>
<dbReference type="AlphaFoldDB" id="A0A9Q3HTN2"/>
<feature type="region of interest" description="Disordered" evidence="1">
    <location>
        <begin position="185"/>
        <end position="206"/>
    </location>
</feature>
<gene>
    <name evidence="2" type="ORF">O181_053610</name>
</gene>
<name>A0A9Q3HTN2_9BASI</name>
<accession>A0A9Q3HTN2</accession>
<comment type="caution">
    <text evidence="2">The sequence shown here is derived from an EMBL/GenBank/DDBJ whole genome shotgun (WGS) entry which is preliminary data.</text>
</comment>
<dbReference type="OrthoDB" id="2498616at2759"/>
<evidence type="ECO:0000256" key="1">
    <source>
        <dbReference type="SAM" id="MobiDB-lite"/>
    </source>
</evidence>
<keyword evidence="3" id="KW-1185">Reference proteome</keyword>
<organism evidence="2 3">
    <name type="scientific">Austropuccinia psidii MF-1</name>
    <dbReference type="NCBI Taxonomy" id="1389203"/>
    <lineage>
        <taxon>Eukaryota</taxon>
        <taxon>Fungi</taxon>
        <taxon>Dikarya</taxon>
        <taxon>Basidiomycota</taxon>
        <taxon>Pucciniomycotina</taxon>
        <taxon>Pucciniomycetes</taxon>
        <taxon>Pucciniales</taxon>
        <taxon>Sphaerophragmiaceae</taxon>
        <taxon>Austropuccinia</taxon>
    </lineage>
</organism>
<evidence type="ECO:0000313" key="3">
    <source>
        <dbReference type="Proteomes" id="UP000765509"/>
    </source>
</evidence>
<proteinExistence type="predicted"/>
<evidence type="ECO:0000313" key="2">
    <source>
        <dbReference type="EMBL" id="MBW0513895.1"/>
    </source>
</evidence>
<sequence>MGRNRHLEGGLLLELGRGRLLTYREIARCSEACLPVSSDFSILYSIQMISIACLQIYLPIHKDCLHSAFSPPQHTPINRPSDRRLFSPSPPSSTPVSHALDQWLYQLSALEPPKIHSLDFSQAKRDLQAMLQLVDSVKHFHVPSNQQSSHTPPDGRIFSLKEDMPIDWNSLVETQENFIKSRAQNIPGSRSSIPQNQKHISNQSKVDSQNDLLLEMATKGLHIFSRTGIGQQPQKKSSFYAVKLPTIIKN</sequence>